<dbReference type="InterPro" id="IPR006260">
    <property type="entry name" value="TonB/TolA_C"/>
</dbReference>
<dbReference type="GO" id="GO:0055085">
    <property type="term" value="P:transmembrane transport"/>
    <property type="evidence" value="ECO:0007669"/>
    <property type="project" value="InterPro"/>
</dbReference>
<evidence type="ECO:0000313" key="9">
    <source>
        <dbReference type="Proteomes" id="UP000504693"/>
    </source>
</evidence>
<evidence type="ECO:0000256" key="3">
    <source>
        <dbReference type="ARBA" id="ARBA00022989"/>
    </source>
</evidence>
<feature type="domain" description="TonB C-terminal" evidence="7">
    <location>
        <begin position="168"/>
        <end position="231"/>
    </location>
</feature>
<name>A0A7D4CL84_9SPHN</name>
<evidence type="ECO:0000256" key="4">
    <source>
        <dbReference type="ARBA" id="ARBA00023136"/>
    </source>
</evidence>
<accession>A0A7D4CL84</accession>
<dbReference type="Gene3D" id="3.30.1150.10">
    <property type="match status" value="1"/>
</dbReference>
<dbReference type="AlphaFoldDB" id="A0A7D4CL84"/>
<sequence length="239" mass="24897">MVEEATRYAALKKRPNPWVIALIILIHLGIFYGLVRSFAPGPMAQIERSVVSAFTVTVTAPPEEPEAAEPEGAQGDPGKEAVAKPVTAPSPKQRVREDLPAPRAASTGPAENSGATDAGSGTGAAGSGIGTGSGDGGSGRGGGAATKPEIISGALNSSRDFPIPPGGRDARIGTSVIVRVIVQPDGRATNCTIYRASPFPETDQATCRLVMERLRFRPATNRAGEPVAAPFYYQQRFFN</sequence>
<dbReference type="Proteomes" id="UP000504693">
    <property type="component" value="Chromosome"/>
</dbReference>
<evidence type="ECO:0000256" key="1">
    <source>
        <dbReference type="ARBA" id="ARBA00004167"/>
    </source>
</evidence>
<keyword evidence="4 6" id="KW-0472">Membrane</keyword>
<feature type="transmembrane region" description="Helical" evidence="6">
    <location>
        <begin position="18"/>
        <end position="39"/>
    </location>
</feature>
<reference evidence="8 9" key="1">
    <citation type="submission" date="2020-05" db="EMBL/GenBank/DDBJ databases">
        <title>Erythrobacter mangrovi sp. nov., isolated from rhizosphere soil of mangrove plant (Kandelia candel).</title>
        <authorList>
            <person name="Ye Y.H."/>
        </authorList>
    </citation>
    <scope>NUCLEOTIDE SEQUENCE [LARGE SCALE GENOMIC DNA]</scope>
    <source>
        <strain evidence="8 9">EB310</strain>
    </source>
</reference>
<keyword evidence="9" id="KW-1185">Reference proteome</keyword>
<gene>
    <name evidence="8" type="ORF">HQR01_03195</name>
</gene>
<comment type="subcellular location">
    <subcellularLocation>
        <location evidence="1">Membrane</location>
        <topology evidence="1">Single-pass membrane protein</topology>
    </subcellularLocation>
</comment>
<evidence type="ECO:0000256" key="6">
    <source>
        <dbReference type="SAM" id="Phobius"/>
    </source>
</evidence>
<organism evidence="8 9">
    <name type="scientific">Erythrobacter mangrovi</name>
    <dbReference type="NCBI Taxonomy" id="2739433"/>
    <lineage>
        <taxon>Bacteria</taxon>
        <taxon>Pseudomonadati</taxon>
        <taxon>Pseudomonadota</taxon>
        <taxon>Alphaproteobacteria</taxon>
        <taxon>Sphingomonadales</taxon>
        <taxon>Erythrobacteraceae</taxon>
        <taxon>Erythrobacter/Porphyrobacter group</taxon>
        <taxon>Erythrobacter</taxon>
    </lineage>
</organism>
<feature type="compositionally biased region" description="Gly residues" evidence="5">
    <location>
        <begin position="120"/>
        <end position="144"/>
    </location>
</feature>
<dbReference type="RefSeq" id="WP_173212498.1">
    <property type="nucleotide sequence ID" value="NZ_CP053921.1"/>
</dbReference>
<dbReference type="KEGG" id="emv:HQR01_03195"/>
<proteinExistence type="predicted"/>
<evidence type="ECO:0000256" key="2">
    <source>
        <dbReference type="ARBA" id="ARBA00022692"/>
    </source>
</evidence>
<dbReference type="NCBIfam" id="TIGR01352">
    <property type="entry name" value="tonB_Cterm"/>
    <property type="match status" value="1"/>
</dbReference>
<dbReference type="SUPFAM" id="SSF74653">
    <property type="entry name" value="TolA/TonB C-terminal domain"/>
    <property type="match status" value="1"/>
</dbReference>
<dbReference type="EMBL" id="CP053921">
    <property type="protein sequence ID" value="QKG70448.1"/>
    <property type="molecule type" value="Genomic_DNA"/>
</dbReference>
<keyword evidence="3 6" id="KW-1133">Transmembrane helix</keyword>
<keyword evidence="2 6" id="KW-0812">Transmembrane</keyword>
<evidence type="ECO:0000313" key="8">
    <source>
        <dbReference type="EMBL" id="QKG70448.1"/>
    </source>
</evidence>
<dbReference type="Pfam" id="PF03544">
    <property type="entry name" value="TonB_C"/>
    <property type="match status" value="1"/>
</dbReference>
<feature type="region of interest" description="Disordered" evidence="5">
    <location>
        <begin position="61"/>
        <end position="148"/>
    </location>
</feature>
<protein>
    <submittedName>
        <fullName evidence="8">TonB family protein</fullName>
    </submittedName>
</protein>
<evidence type="ECO:0000256" key="5">
    <source>
        <dbReference type="SAM" id="MobiDB-lite"/>
    </source>
</evidence>
<evidence type="ECO:0000259" key="7">
    <source>
        <dbReference type="Pfam" id="PF03544"/>
    </source>
</evidence>
<dbReference type="GO" id="GO:0016020">
    <property type="term" value="C:membrane"/>
    <property type="evidence" value="ECO:0007669"/>
    <property type="project" value="UniProtKB-SubCell"/>
</dbReference>
<dbReference type="InterPro" id="IPR037682">
    <property type="entry name" value="TonB_C"/>
</dbReference>